<dbReference type="Gene3D" id="2.160.20.10">
    <property type="entry name" value="Single-stranded right-handed beta-helix, Pectin lyase-like"/>
    <property type="match status" value="1"/>
</dbReference>
<dbReference type="SUPFAM" id="SSF51126">
    <property type="entry name" value="Pectin lyase-like"/>
    <property type="match status" value="1"/>
</dbReference>
<name>A0ABR6ZMT5_9BURK</name>
<organism evidence="5 6">
    <name type="scientific">Undibacterium hunanense</name>
    <dbReference type="NCBI Taxonomy" id="2762292"/>
    <lineage>
        <taxon>Bacteria</taxon>
        <taxon>Pseudomonadati</taxon>
        <taxon>Pseudomonadota</taxon>
        <taxon>Betaproteobacteria</taxon>
        <taxon>Burkholderiales</taxon>
        <taxon>Oxalobacteraceae</taxon>
        <taxon>Undibacterium</taxon>
    </lineage>
</organism>
<evidence type="ECO:0000256" key="4">
    <source>
        <dbReference type="RuleBase" id="RU361169"/>
    </source>
</evidence>
<evidence type="ECO:0000256" key="3">
    <source>
        <dbReference type="ARBA" id="ARBA00023295"/>
    </source>
</evidence>
<keyword evidence="2 4" id="KW-0378">Hydrolase</keyword>
<reference evidence="5 6" key="1">
    <citation type="submission" date="2020-08" db="EMBL/GenBank/DDBJ databases">
        <title>Novel species isolated from subtropical streams in China.</title>
        <authorList>
            <person name="Lu H."/>
        </authorList>
    </citation>
    <scope>NUCLEOTIDE SEQUENCE [LARGE SCALE GENOMIC DNA]</scope>
    <source>
        <strain evidence="5 6">CY18W</strain>
    </source>
</reference>
<dbReference type="SMART" id="SM00710">
    <property type="entry name" value="PbH1"/>
    <property type="match status" value="4"/>
</dbReference>
<keyword evidence="6" id="KW-1185">Reference proteome</keyword>
<dbReference type="EMBL" id="JACOGF010000003">
    <property type="protein sequence ID" value="MBC3917200.1"/>
    <property type="molecule type" value="Genomic_DNA"/>
</dbReference>
<proteinExistence type="inferred from homology"/>
<dbReference type="InterPro" id="IPR051801">
    <property type="entry name" value="GH28_Enzymes"/>
</dbReference>
<dbReference type="PANTHER" id="PTHR31339">
    <property type="entry name" value="PECTIN LYASE-RELATED"/>
    <property type="match status" value="1"/>
</dbReference>
<comment type="similarity">
    <text evidence="1 4">Belongs to the glycosyl hydrolase 28 family.</text>
</comment>
<evidence type="ECO:0000313" key="5">
    <source>
        <dbReference type="EMBL" id="MBC3917200.1"/>
    </source>
</evidence>
<dbReference type="GO" id="GO:0016787">
    <property type="term" value="F:hydrolase activity"/>
    <property type="evidence" value="ECO:0007669"/>
    <property type="project" value="UniProtKB-KW"/>
</dbReference>
<evidence type="ECO:0000256" key="2">
    <source>
        <dbReference type="ARBA" id="ARBA00022801"/>
    </source>
</evidence>
<gene>
    <name evidence="5" type="ORF">H8L32_06910</name>
</gene>
<accession>A0ABR6ZMT5</accession>
<comment type="caution">
    <text evidence="5">The sequence shown here is derived from an EMBL/GenBank/DDBJ whole genome shotgun (WGS) entry which is preliminary data.</text>
</comment>
<dbReference type="InterPro" id="IPR011050">
    <property type="entry name" value="Pectin_lyase_fold/virulence"/>
</dbReference>
<dbReference type="Proteomes" id="UP000650424">
    <property type="component" value="Unassembled WGS sequence"/>
</dbReference>
<keyword evidence="3 4" id="KW-0326">Glycosidase</keyword>
<sequence length="452" mass="49336">MSVLILTSFTAAAKEISAGTYGATGDGKTLNTSAIQSAIDAAAKEGGTLTFPAGTYLTGALFLKTGVTLRLDKGVTLLGSQNIQDYPVMPTRVAGIEMSWPAALINVYEQNKVAITGEGVIDGDGKVFWESYWNLRKAYEPRGLRWASDYDAGRPRLLQIYKASDVRVGDGLLLRRSGFWTLHICYSNKVVVDRLTIRNNEGGHGPSTDGIDIDSSKDILVQHADIAVNDDAIVLKAGRDSDGLRVNRPTEDVVIRDITVREAVAGLSFGSETSGGFRRIEAYRFTVMKDVPVGILFKSAHTRGGFGEDLNIHDFVMHDVPVVLRVIMNWNPQYSYAKIPDDVKDIPAYWKVLVTPVPEKDGISRLRRVNISGIKARGAKTAFEIEGYAQAPLEDFKLSKLDIEANTGGFIRYVKRWKMSDSRLVFEDGKPVNISADSEVSGLSVNGSGPAK</sequence>
<dbReference type="PANTHER" id="PTHR31339:SF9">
    <property type="entry name" value="PLASMIN AND FIBRONECTIN-BINDING PROTEIN A"/>
    <property type="match status" value="1"/>
</dbReference>
<dbReference type="InterPro" id="IPR000743">
    <property type="entry name" value="Glyco_hydro_28"/>
</dbReference>
<protein>
    <submittedName>
        <fullName evidence="5">Glycoside hydrolase family 28 protein</fullName>
    </submittedName>
</protein>
<evidence type="ECO:0000313" key="6">
    <source>
        <dbReference type="Proteomes" id="UP000650424"/>
    </source>
</evidence>
<dbReference type="Pfam" id="PF00295">
    <property type="entry name" value="Glyco_hydro_28"/>
    <property type="match status" value="1"/>
</dbReference>
<dbReference type="InterPro" id="IPR006626">
    <property type="entry name" value="PbH1"/>
</dbReference>
<dbReference type="InterPro" id="IPR012334">
    <property type="entry name" value="Pectin_lyas_fold"/>
</dbReference>
<evidence type="ECO:0000256" key="1">
    <source>
        <dbReference type="ARBA" id="ARBA00008834"/>
    </source>
</evidence>